<proteinExistence type="predicted"/>
<organism evidence="2">
    <name type="scientific">Brassica oleracea</name>
    <name type="common">Wild cabbage</name>
    <dbReference type="NCBI Taxonomy" id="3712"/>
    <lineage>
        <taxon>Eukaryota</taxon>
        <taxon>Viridiplantae</taxon>
        <taxon>Streptophyta</taxon>
        <taxon>Embryophyta</taxon>
        <taxon>Tracheophyta</taxon>
        <taxon>Spermatophyta</taxon>
        <taxon>Magnoliopsida</taxon>
        <taxon>eudicotyledons</taxon>
        <taxon>Gunneridae</taxon>
        <taxon>Pentapetalae</taxon>
        <taxon>rosids</taxon>
        <taxon>malvids</taxon>
        <taxon>Brassicales</taxon>
        <taxon>Brassicaceae</taxon>
        <taxon>Brassiceae</taxon>
        <taxon>Brassica</taxon>
    </lineage>
</organism>
<keyword evidence="1" id="KW-1133">Transmembrane helix</keyword>
<accession>A0A3P6BGW0</accession>
<dbReference type="AlphaFoldDB" id="A0A3P6BGW0"/>
<protein>
    <submittedName>
        <fullName evidence="2">Uncharacterized protein</fullName>
    </submittedName>
</protein>
<keyword evidence="1" id="KW-0472">Membrane</keyword>
<sequence length="101" mass="11685">MDRLVPHSPPPCPSLNPQSIPFLLKLIFSIIFLFPWTDLFLIHRIMTSRVTGITTKVREFTDLRYKIFFLLRSSIDWVRDLAPSTIEREVSSVGLGIFHGQ</sequence>
<evidence type="ECO:0000313" key="2">
    <source>
        <dbReference type="EMBL" id="VDD00520.1"/>
    </source>
</evidence>
<feature type="transmembrane region" description="Helical" evidence="1">
    <location>
        <begin position="20"/>
        <end position="41"/>
    </location>
</feature>
<gene>
    <name evidence="2" type="ORF">BOLC3T21080H</name>
</gene>
<evidence type="ECO:0000256" key="1">
    <source>
        <dbReference type="SAM" id="Phobius"/>
    </source>
</evidence>
<keyword evidence="1" id="KW-0812">Transmembrane</keyword>
<reference evidence="2" key="1">
    <citation type="submission" date="2018-11" db="EMBL/GenBank/DDBJ databases">
        <authorList>
            <consortium name="Genoscope - CEA"/>
            <person name="William W."/>
        </authorList>
    </citation>
    <scope>NUCLEOTIDE SEQUENCE</scope>
</reference>
<name>A0A3P6BGW0_BRAOL</name>
<dbReference type="EMBL" id="LR031872">
    <property type="protein sequence ID" value="VDD00520.1"/>
    <property type="molecule type" value="Genomic_DNA"/>
</dbReference>